<dbReference type="PANTHER" id="PTHR24221:SF261">
    <property type="entry name" value="GLUTATHIONE_L-CYSTEINE TRANSPORT SYSTEM ATP-BINDING_PERMEASE PROTEIN CYDD"/>
    <property type="match status" value="1"/>
</dbReference>
<dbReference type="InterPro" id="IPR011527">
    <property type="entry name" value="ABC1_TM_dom"/>
</dbReference>
<feature type="domain" description="ABC transporter" evidence="9">
    <location>
        <begin position="331"/>
        <end position="542"/>
    </location>
</feature>
<dbReference type="GO" id="GO:0034040">
    <property type="term" value="F:ATPase-coupled lipid transmembrane transporter activity"/>
    <property type="evidence" value="ECO:0007669"/>
    <property type="project" value="TreeGrafter"/>
</dbReference>
<dbReference type="GO" id="GO:0005524">
    <property type="term" value="F:ATP binding"/>
    <property type="evidence" value="ECO:0007669"/>
    <property type="project" value="UniProtKB-KW"/>
</dbReference>
<feature type="transmembrane region" description="Helical" evidence="8">
    <location>
        <begin position="215"/>
        <end position="238"/>
    </location>
</feature>
<dbReference type="AlphaFoldDB" id="A0A7Y9LJA8"/>
<evidence type="ECO:0000256" key="4">
    <source>
        <dbReference type="ARBA" id="ARBA00022741"/>
    </source>
</evidence>
<sequence length="542" mass="56480">MSALGALLWIPQASLIAAAVYQVALGNGASAIVLHALGFVALGVLRSTLDAWATRRLFRDARVAVSALRERAAAALASRSPLDVSRPASGQAASVIGEQAEALVPWLTRYSPARWRVMLVPPVIAVAVGVHTWAAALILIAAAPLIPVFMALIGWRAKAASEAQLGELGRMNGLLLDRLRGLTTLRALGAVPSTAQRVRNHAESLRVGTMQVLRIAFLSSAVLELFAALGIALTAVYVGFHLLGELTFGAWGDTLTLSEGLFILLLAPAFFEPLRDLSAAWHDRAAGEAARDAITQLIGGDAGLVGGGHTGPSALCNTPADTYARGRTPAISLRNVTVNQYGDAPPLHFADIDIHAGQHVALWGSSGSGKTLLLSLMAGLVKAGSGTVTIGGAMLRDDTAGALRQCMAWMGQKPHVFAASVSSNVSLGQPDVSPEQVQHALQAVGLMDAVQHGVSRSVGEGGLGLSGGEVIRLALARAAVRPGADILLIDEPTAHLDNDTAQRVIAALQQMAIGRTLVVATHDPRLARHMDRVVNVDAEVLP</sequence>
<dbReference type="InterPro" id="IPR003593">
    <property type="entry name" value="AAA+_ATPase"/>
</dbReference>
<evidence type="ECO:0000259" key="10">
    <source>
        <dbReference type="PROSITE" id="PS50929"/>
    </source>
</evidence>
<evidence type="ECO:0000256" key="5">
    <source>
        <dbReference type="ARBA" id="ARBA00022840"/>
    </source>
</evidence>
<proteinExistence type="predicted"/>
<dbReference type="InterPro" id="IPR003439">
    <property type="entry name" value="ABC_transporter-like_ATP-bd"/>
</dbReference>
<feature type="transmembrane region" description="Helical" evidence="8">
    <location>
        <begin position="28"/>
        <end position="49"/>
    </location>
</feature>
<evidence type="ECO:0000256" key="2">
    <source>
        <dbReference type="ARBA" id="ARBA00022475"/>
    </source>
</evidence>
<dbReference type="GO" id="GO:0140359">
    <property type="term" value="F:ABC-type transporter activity"/>
    <property type="evidence" value="ECO:0007669"/>
    <property type="project" value="InterPro"/>
</dbReference>
<feature type="domain" description="ABC transmembrane type-1" evidence="10">
    <location>
        <begin position="1"/>
        <end position="286"/>
    </location>
</feature>
<dbReference type="CDD" id="cd18584">
    <property type="entry name" value="ABC_6TM_AarD_CydD"/>
    <property type="match status" value="1"/>
</dbReference>
<dbReference type="PANTHER" id="PTHR24221">
    <property type="entry name" value="ATP-BINDING CASSETTE SUB-FAMILY B"/>
    <property type="match status" value="1"/>
</dbReference>
<keyword evidence="3 8" id="KW-0812">Transmembrane</keyword>
<dbReference type="Pfam" id="PF00005">
    <property type="entry name" value="ABC_tran"/>
    <property type="match status" value="1"/>
</dbReference>
<dbReference type="CDD" id="cd03228">
    <property type="entry name" value="ABCC_MRP_Like"/>
    <property type="match status" value="1"/>
</dbReference>
<dbReference type="Gene3D" id="3.40.50.300">
    <property type="entry name" value="P-loop containing nucleotide triphosphate hydrolases"/>
    <property type="match status" value="1"/>
</dbReference>
<evidence type="ECO:0000259" key="9">
    <source>
        <dbReference type="PROSITE" id="PS50893"/>
    </source>
</evidence>
<keyword evidence="6 8" id="KW-1133">Transmembrane helix</keyword>
<name>A0A7Y9LJA8_9BURK</name>
<evidence type="ECO:0000313" key="11">
    <source>
        <dbReference type="EMBL" id="NYE81794.1"/>
    </source>
</evidence>
<evidence type="ECO:0000256" key="6">
    <source>
        <dbReference type="ARBA" id="ARBA00022989"/>
    </source>
</evidence>
<reference evidence="11 12" key="1">
    <citation type="submission" date="2020-07" db="EMBL/GenBank/DDBJ databases">
        <title>Genomic Encyclopedia of Type Strains, Phase IV (KMG-V): Genome sequencing to study the core and pangenomes of soil and plant-associated prokaryotes.</title>
        <authorList>
            <person name="Whitman W."/>
        </authorList>
    </citation>
    <scope>NUCLEOTIDE SEQUENCE [LARGE SCALE GENOMIC DNA]</scope>
    <source>
        <strain evidence="11 12">SAS40</strain>
    </source>
</reference>
<dbReference type="GO" id="GO:0042883">
    <property type="term" value="P:cysteine transport"/>
    <property type="evidence" value="ECO:0007669"/>
    <property type="project" value="InterPro"/>
</dbReference>
<dbReference type="SUPFAM" id="SSF90123">
    <property type="entry name" value="ABC transporter transmembrane region"/>
    <property type="match status" value="1"/>
</dbReference>
<dbReference type="PROSITE" id="PS50893">
    <property type="entry name" value="ABC_TRANSPORTER_2"/>
    <property type="match status" value="1"/>
</dbReference>
<dbReference type="SUPFAM" id="SSF52540">
    <property type="entry name" value="P-loop containing nucleoside triphosphate hydrolases"/>
    <property type="match status" value="1"/>
</dbReference>
<evidence type="ECO:0000313" key="12">
    <source>
        <dbReference type="Proteomes" id="UP000542125"/>
    </source>
</evidence>
<dbReference type="PROSITE" id="PS50929">
    <property type="entry name" value="ABC_TM1F"/>
    <property type="match status" value="1"/>
</dbReference>
<dbReference type="InterPro" id="IPR027417">
    <property type="entry name" value="P-loop_NTPase"/>
</dbReference>
<evidence type="ECO:0000256" key="7">
    <source>
        <dbReference type="ARBA" id="ARBA00023136"/>
    </source>
</evidence>
<dbReference type="InterPro" id="IPR014216">
    <property type="entry name" value="ABC_transptr_CydD"/>
</dbReference>
<comment type="subcellular location">
    <subcellularLocation>
        <location evidence="1">Cell membrane</location>
        <topology evidence="1">Multi-pass membrane protein</topology>
    </subcellularLocation>
</comment>
<keyword evidence="7 8" id="KW-0472">Membrane</keyword>
<dbReference type="Pfam" id="PF00664">
    <property type="entry name" value="ABC_membrane"/>
    <property type="match status" value="1"/>
</dbReference>
<accession>A0A7Y9LJA8</accession>
<dbReference type="EMBL" id="JACBYR010000001">
    <property type="protein sequence ID" value="NYE81794.1"/>
    <property type="molecule type" value="Genomic_DNA"/>
</dbReference>
<dbReference type="GO" id="GO:0005886">
    <property type="term" value="C:plasma membrane"/>
    <property type="evidence" value="ECO:0007669"/>
    <property type="project" value="UniProtKB-SubCell"/>
</dbReference>
<feature type="transmembrane region" description="Helical" evidence="8">
    <location>
        <begin position="136"/>
        <end position="155"/>
    </location>
</feature>
<dbReference type="Gene3D" id="1.20.1560.10">
    <property type="entry name" value="ABC transporter type 1, transmembrane domain"/>
    <property type="match status" value="1"/>
</dbReference>
<keyword evidence="5 11" id="KW-0067">ATP-binding</keyword>
<protein>
    <submittedName>
        <fullName evidence="11">ATP-binding cassette subfamily C protein CydD</fullName>
    </submittedName>
</protein>
<dbReference type="InterPro" id="IPR036640">
    <property type="entry name" value="ABC1_TM_sf"/>
</dbReference>
<dbReference type="SMART" id="SM00382">
    <property type="entry name" value="AAA"/>
    <property type="match status" value="1"/>
</dbReference>
<gene>
    <name evidence="11" type="ORF">FHW18_001065</name>
</gene>
<evidence type="ECO:0000256" key="8">
    <source>
        <dbReference type="SAM" id="Phobius"/>
    </source>
</evidence>
<keyword evidence="12" id="KW-1185">Reference proteome</keyword>
<dbReference type="Proteomes" id="UP000542125">
    <property type="component" value="Unassembled WGS sequence"/>
</dbReference>
<dbReference type="InterPro" id="IPR039421">
    <property type="entry name" value="Type_1_exporter"/>
</dbReference>
<keyword evidence="2" id="KW-1003">Cell membrane</keyword>
<evidence type="ECO:0000256" key="3">
    <source>
        <dbReference type="ARBA" id="ARBA00022692"/>
    </source>
</evidence>
<dbReference type="GO" id="GO:0016887">
    <property type="term" value="F:ATP hydrolysis activity"/>
    <property type="evidence" value="ECO:0007669"/>
    <property type="project" value="InterPro"/>
</dbReference>
<comment type="caution">
    <text evidence="11">The sequence shown here is derived from an EMBL/GenBank/DDBJ whole genome shotgun (WGS) entry which is preliminary data.</text>
</comment>
<evidence type="ECO:0000256" key="1">
    <source>
        <dbReference type="ARBA" id="ARBA00004651"/>
    </source>
</evidence>
<organism evidence="11 12">
    <name type="scientific">Pigmentiphaga litoralis</name>
    <dbReference type="NCBI Taxonomy" id="516702"/>
    <lineage>
        <taxon>Bacteria</taxon>
        <taxon>Pseudomonadati</taxon>
        <taxon>Pseudomonadota</taxon>
        <taxon>Betaproteobacteria</taxon>
        <taxon>Burkholderiales</taxon>
        <taxon>Alcaligenaceae</taxon>
        <taxon>Pigmentiphaga</taxon>
    </lineage>
</organism>
<keyword evidence="4" id="KW-0547">Nucleotide-binding</keyword>
<dbReference type="NCBIfam" id="TIGR02857">
    <property type="entry name" value="CydD"/>
    <property type="match status" value="1"/>
</dbReference>